<gene>
    <name evidence="2" type="ORF">SAMN05880501_101641</name>
</gene>
<keyword evidence="3" id="KW-1185">Reference proteome</keyword>
<organism evidence="2 3">
    <name type="scientific">Ureibacillus xyleni</name>
    <dbReference type="NCBI Taxonomy" id="614648"/>
    <lineage>
        <taxon>Bacteria</taxon>
        <taxon>Bacillati</taxon>
        <taxon>Bacillota</taxon>
        <taxon>Bacilli</taxon>
        <taxon>Bacillales</taxon>
        <taxon>Caryophanaceae</taxon>
        <taxon>Ureibacillus</taxon>
    </lineage>
</organism>
<evidence type="ECO:0000313" key="2">
    <source>
        <dbReference type="EMBL" id="SOB93382.1"/>
    </source>
</evidence>
<feature type="transmembrane region" description="Helical" evidence="1">
    <location>
        <begin position="115"/>
        <end position="138"/>
    </location>
</feature>
<name>A0A285RLQ7_9BACL</name>
<feature type="transmembrane region" description="Helical" evidence="1">
    <location>
        <begin position="39"/>
        <end position="57"/>
    </location>
</feature>
<dbReference type="Proteomes" id="UP000219636">
    <property type="component" value="Unassembled WGS sequence"/>
</dbReference>
<feature type="transmembrane region" description="Helical" evidence="1">
    <location>
        <begin position="82"/>
        <end position="103"/>
    </location>
</feature>
<evidence type="ECO:0000256" key="1">
    <source>
        <dbReference type="SAM" id="Phobius"/>
    </source>
</evidence>
<dbReference type="OrthoDB" id="1655186at2"/>
<reference evidence="3" key="1">
    <citation type="submission" date="2017-08" db="EMBL/GenBank/DDBJ databases">
        <authorList>
            <person name="Varghese N."/>
            <person name="Submissions S."/>
        </authorList>
    </citation>
    <scope>NUCLEOTIDE SEQUENCE [LARGE SCALE GENOMIC DNA]</scope>
    <source>
        <strain evidence="3">JC22</strain>
    </source>
</reference>
<feature type="transmembrane region" description="Helical" evidence="1">
    <location>
        <begin position="145"/>
        <end position="163"/>
    </location>
</feature>
<evidence type="ECO:0000313" key="3">
    <source>
        <dbReference type="Proteomes" id="UP000219636"/>
    </source>
</evidence>
<accession>A0A285RLQ7</accession>
<protein>
    <submittedName>
        <fullName evidence="2">ABC-2 family transporter</fullName>
    </submittedName>
</protein>
<sequence length="209" mass="23923">MKALLLKDFFSMKSQIKWVFFIVICVIGMTFFIRDGMILLAITLMFGTIQVTSIFAFDEMSGWDKYANTLPFRKSEIIKSKYILSLLLTVGILLLVCPFVVFSNYVSETFKLNELISIICLVVSLSIVLLSFIIPTFIKFGMQKARIVLFIVVFSFSYGMKFVLDLITVPSLPPIETIQRMSYVSPIFALILLVLSYIISVKFYEAKEF</sequence>
<dbReference type="AlphaFoldDB" id="A0A285RLQ7"/>
<proteinExistence type="predicted"/>
<dbReference type="RefSeq" id="WP_097072188.1">
    <property type="nucleotide sequence ID" value="NZ_OBMQ01000001.1"/>
</dbReference>
<keyword evidence="1" id="KW-1133">Transmembrane helix</keyword>
<dbReference type="EMBL" id="OBMQ01000001">
    <property type="protein sequence ID" value="SOB93382.1"/>
    <property type="molecule type" value="Genomic_DNA"/>
</dbReference>
<dbReference type="InterPro" id="IPR025699">
    <property type="entry name" value="ABC2_memb-like"/>
</dbReference>
<dbReference type="Pfam" id="PF13346">
    <property type="entry name" value="ABC2_membrane_5"/>
    <property type="match status" value="1"/>
</dbReference>
<feature type="transmembrane region" description="Helical" evidence="1">
    <location>
        <begin position="183"/>
        <end position="204"/>
    </location>
</feature>
<keyword evidence="1" id="KW-0812">Transmembrane</keyword>
<keyword evidence="1" id="KW-0472">Membrane</keyword>
<feature type="transmembrane region" description="Helical" evidence="1">
    <location>
        <begin position="16"/>
        <end position="33"/>
    </location>
</feature>